<dbReference type="EMBL" id="JANJQO010000972">
    <property type="protein sequence ID" value="KAJ2973450.1"/>
    <property type="molecule type" value="Genomic_DNA"/>
</dbReference>
<gene>
    <name evidence="1" type="ORF">NQ176_g6603</name>
</gene>
<name>A0ACC1N2Z8_9HYPO</name>
<dbReference type="Proteomes" id="UP001143910">
    <property type="component" value="Unassembled WGS sequence"/>
</dbReference>
<proteinExistence type="predicted"/>
<reference evidence="1" key="1">
    <citation type="submission" date="2022-08" db="EMBL/GenBank/DDBJ databases">
        <title>Genome Sequence of Lecanicillium fungicola.</title>
        <authorList>
            <person name="Buettner E."/>
        </authorList>
    </citation>
    <scope>NUCLEOTIDE SEQUENCE</scope>
    <source>
        <strain evidence="1">Babe33</strain>
    </source>
</reference>
<protein>
    <submittedName>
        <fullName evidence="1">Uncharacterized protein</fullName>
    </submittedName>
</protein>
<evidence type="ECO:0000313" key="1">
    <source>
        <dbReference type="EMBL" id="KAJ2973450.1"/>
    </source>
</evidence>
<comment type="caution">
    <text evidence="1">The sequence shown here is derived from an EMBL/GenBank/DDBJ whole genome shotgun (WGS) entry which is preliminary data.</text>
</comment>
<organism evidence="1 2">
    <name type="scientific">Zarea fungicola</name>
    <dbReference type="NCBI Taxonomy" id="93591"/>
    <lineage>
        <taxon>Eukaryota</taxon>
        <taxon>Fungi</taxon>
        <taxon>Dikarya</taxon>
        <taxon>Ascomycota</taxon>
        <taxon>Pezizomycotina</taxon>
        <taxon>Sordariomycetes</taxon>
        <taxon>Hypocreomycetidae</taxon>
        <taxon>Hypocreales</taxon>
        <taxon>Cordycipitaceae</taxon>
        <taxon>Zarea</taxon>
    </lineage>
</organism>
<sequence>MPQTAQEKEVAVKKCLEYLDDNPDAKVHHVAARFGVTRSMLRRRLAAVPPQLGRRGHNKKLSEDEEEGILRDMRRLDDLNLCISKKWITDAANGVLKARETRTNATPAVVGLHWVDRFISRYNLEVYEGKIRFKDSI</sequence>
<accession>A0ACC1N2Z8</accession>
<keyword evidence="2" id="KW-1185">Reference proteome</keyword>
<evidence type="ECO:0000313" key="2">
    <source>
        <dbReference type="Proteomes" id="UP001143910"/>
    </source>
</evidence>